<dbReference type="EMBL" id="JAATIQ010000591">
    <property type="protein sequence ID" value="KAF4350628.1"/>
    <property type="molecule type" value="Genomic_DNA"/>
</dbReference>
<proteinExistence type="inferred from homology"/>
<dbReference type="InterPro" id="IPR001096">
    <property type="entry name" value="Peptidase_C13"/>
</dbReference>
<dbReference type="PANTHER" id="PTHR12000">
    <property type="entry name" value="HEMOGLOBINASE FAMILY MEMBER"/>
    <property type="match status" value="1"/>
</dbReference>
<comment type="similarity">
    <text evidence="1">Belongs to the peptidase C13 family.</text>
</comment>
<dbReference type="Proteomes" id="UP000583929">
    <property type="component" value="Unassembled WGS sequence"/>
</dbReference>
<feature type="chain" id="PRO_5029604100" description="Vacuolar-processing enzyme" evidence="3">
    <location>
        <begin position="24"/>
        <end position="358"/>
    </location>
</feature>
<accession>A0A7J6DWW3</accession>
<protein>
    <recommendedName>
        <fullName evidence="6">Vacuolar-processing enzyme</fullName>
    </recommendedName>
</protein>
<evidence type="ECO:0000256" key="1">
    <source>
        <dbReference type="ARBA" id="ARBA00009941"/>
    </source>
</evidence>
<dbReference type="GO" id="GO:0005773">
    <property type="term" value="C:vacuole"/>
    <property type="evidence" value="ECO:0007669"/>
    <property type="project" value="GOC"/>
</dbReference>
<dbReference type="GO" id="GO:0004197">
    <property type="term" value="F:cysteine-type endopeptidase activity"/>
    <property type="evidence" value="ECO:0007669"/>
    <property type="project" value="TreeGrafter"/>
</dbReference>
<evidence type="ECO:0000313" key="4">
    <source>
        <dbReference type="EMBL" id="KAF4350628.1"/>
    </source>
</evidence>
<keyword evidence="2" id="KW-0812">Transmembrane</keyword>
<keyword evidence="2" id="KW-0472">Membrane</keyword>
<feature type="transmembrane region" description="Helical" evidence="2">
    <location>
        <begin position="171"/>
        <end position="190"/>
    </location>
</feature>
<dbReference type="AlphaFoldDB" id="A0A7J6DWW3"/>
<dbReference type="PRINTS" id="PR00776">
    <property type="entry name" value="HEMOGLOBNASE"/>
</dbReference>
<feature type="signal peptide" evidence="3">
    <location>
        <begin position="1"/>
        <end position="23"/>
    </location>
</feature>
<evidence type="ECO:0000256" key="2">
    <source>
        <dbReference type="SAM" id="Phobius"/>
    </source>
</evidence>
<gene>
    <name evidence="4" type="ORF">G4B88_010146</name>
</gene>
<name>A0A7J6DWW3_CANSA</name>
<dbReference type="Pfam" id="PF01650">
    <property type="entry name" value="Peptidase_C13"/>
    <property type="match status" value="1"/>
</dbReference>
<organism evidence="4 5">
    <name type="scientific">Cannabis sativa</name>
    <name type="common">Hemp</name>
    <name type="synonym">Marijuana</name>
    <dbReference type="NCBI Taxonomy" id="3483"/>
    <lineage>
        <taxon>Eukaryota</taxon>
        <taxon>Viridiplantae</taxon>
        <taxon>Streptophyta</taxon>
        <taxon>Embryophyta</taxon>
        <taxon>Tracheophyta</taxon>
        <taxon>Spermatophyta</taxon>
        <taxon>Magnoliopsida</taxon>
        <taxon>eudicotyledons</taxon>
        <taxon>Gunneridae</taxon>
        <taxon>Pentapetalae</taxon>
        <taxon>rosids</taxon>
        <taxon>fabids</taxon>
        <taxon>Rosales</taxon>
        <taxon>Cannabaceae</taxon>
        <taxon>Cannabis</taxon>
    </lineage>
</organism>
<sequence>MANGLSVMWVFLVLLVLVRNRKAAGRFDPWESKIRMPTEMAEGTNKEDLEGEIGTRWAILVAGSSGIRHSFVETNIGLADVCHAYQFLIKGGLKEENIVVFMYDDIAKSELNPRPGVIVNHPQSDDVYAGVPKFIKVVKITMCQSQCSLINKWFMKIIHRESVCAMSTTRLSLMILIIVGMPNMSFLYGMDFIEVLKKKHAAGTYRKMVIYVEACESGSIFEGIMPKDMNIYVTTASNAQENSWGTYCPGMEPPPPPEYITCLGDLYSVAWMEDSQGHNLKRETIKQQYEMVKERTANGNDFVNGRSHKYKSREALSLPKGFDPATVNFPPNNNKLHMAMEVVNQRDAAILLDLLMCT</sequence>
<reference evidence="4 5" key="1">
    <citation type="journal article" date="2020" name="bioRxiv">
        <title>Sequence and annotation of 42 cannabis genomes reveals extensive copy number variation in cannabinoid synthesis and pathogen resistance genes.</title>
        <authorList>
            <person name="Mckernan K.J."/>
            <person name="Helbert Y."/>
            <person name="Kane L.T."/>
            <person name="Ebling H."/>
            <person name="Zhang L."/>
            <person name="Liu B."/>
            <person name="Eaton Z."/>
            <person name="Mclaughlin S."/>
            <person name="Kingan S."/>
            <person name="Baybayan P."/>
            <person name="Concepcion G."/>
            <person name="Jordan M."/>
            <person name="Riva A."/>
            <person name="Barbazuk W."/>
            <person name="Harkins T."/>
        </authorList>
    </citation>
    <scope>NUCLEOTIDE SEQUENCE [LARGE SCALE GENOMIC DNA]</scope>
    <source>
        <strain evidence="5">cv. Jamaican Lion 4</strain>
        <tissue evidence="4">Leaf</tissue>
    </source>
</reference>
<dbReference type="GO" id="GO:0051603">
    <property type="term" value="P:proteolysis involved in protein catabolic process"/>
    <property type="evidence" value="ECO:0007669"/>
    <property type="project" value="TreeGrafter"/>
</dbReference>
<evidence type="ECO:0000313" key="5">
    <source>
        <dbReference type="Proteomes" id="UP000583929"/>
    </source>
</evidence>
<evidence type="ECO:0008006" key="6">
    <source>
        <dbReference type="Google" id="ProtNLM"/>
    </source>
</evidence>
<keyword evidence="5" id="KW-1185">Reference proteome</keyword>
<dbReference type="Gene3D" id="3.40.50.1460">
    <property type="match status" value="2"/>
</dbReference>
<keyword evidence="3" id="KW-0732">Signal</keyword>
<keyword evidence="2" id="KW-1133">Transmembrane helix</keyword>
<comment type="caution">
    <text evidence="4">The sequence shown here is derived from an EMBL/GenBank/DDBJ whole genome shotgun (WGS) entry which is preliminary data.</text>
</comment>
<dbReference type="PIRSF" id="PIRSF019663">
    <property type="entry name" value="Legumain"/>
    <property type="match status" value="1"/>
</dbReference>
<dbReference type="PANTHER" id="PTHR12000:SF42">
    <property type="entry name" value="LEGUMAIN"/>
    <property type="match status" value="1"/>
</dbReference>
<dbReference type="GO" id="GO:0006624">
    <property type="term" value="P:vacuolar protein processing"/>
    <property type="evidence" value="ECO:0007669"/>
    <property type="project" value="TreeGrafter"/>
</dbReference>
<evidence type="ECO:0000256" key="3">
    <source>
        <dbReference type="SAM" id="SignalP"/>
    </source>
</evidence>